<dbReference type="GO" id="GO:0008270">
    <property type="term" value="F:zinc ion binding"/>
    <property type="evidence" value="ECO:0007669"/>
    <property type="project" value="InterPro"/>
</dbReference>
<evidence type="ECO:0000313" key="3">
    <source>
        <dbReference type="Proteomes" id="UP001158297"/>
    </source>
</evidence>
<evidence type="ECO:0000313" key="2">
    <source>
        <dbReference type="EMBL" id="MDH0362805.1"/>
    </source>
</evidence>
<dbReference type="GO" id="GO:0003676">
    <property type="term" value="F:nucleic acid binding"/>
    <property type="evidence" value="ECO:0007669"/>
    <property type="project" value="InterPro"/>
</dbReference>
<sequence length="125" mass="14414">MPSAAPRPCSHPGCGVLVRDGTGRCPKHPKKAWVRNRPAPIKRLSGRALQRMREKKKQENPLCWMCQEADLVRLWEVLDHHVSLEEGGTNDESNLRGLCHDCHAAKTERERQRGLQRAWSNYRDR</sequence>
<dbReference type="EMBL" id="JAODZU010000006">
    <property type="protein sequence ID" value="MDH0362805.1"/>
    <property type="molecule type" value="Genomic_DNA"/>
</dbReference>
<keyword evidence="2" id="KW-0378">Hydrolase</keyword>
<keyword evidence="2" id="KW-0255">Endonuclease</keyword>
<dbReference type="Gene3D" id="1.10.30.50">
    <property type="match status" value="1"/>
</dbReference>
<gene>
    <name evidence="2" type="ORF">N7330_07010</name>
</gene>
<feature type="domain" description="HNH" evidence="1">
    <location>
        <begin position="63"/>
        <end position="109"/>
    </location>
</feature>
<dbReference type="CDD" id="cd00085">
    <property type="entry name" value="HNHc"/>
    <property type="match status" value="1"/>
</dbReference>
<dbReference type="AlphaFoldDB" id="A0AA42HYY4"/>
<evidence type="ECO:0000259" key="1">
    <source>
        <dbReference type="Pfam" id="PF01844"/>
    </source>
</evidence>
<comment type="caution">
    <text evidence="2">The sequence shown here is derived from an EMBL/GenBank/DDBJ whole genome shotgun (WGS) entry which is preliminary data.</text>
</comment>
<proteinExistence type="predicted"/>
<name>A0AA42HYY4_9BURK</name>
<accession>A0AA42HYY4</accession>
<organism evidence="2 3">
    <name type="scientific">Comamonas aquatica</name>
    <dbReference type="NCBI Taxonomy" id="225991"/>
    <lineage>
        <taxon>Bacteria</taxon>
        <taxon>Pseudomonadati</taxon>
        <taxon>Pseudomonadota</taxon>
        <taxon>Betaproteobacteria</taxon>
        <taxon>Burkholderiales</taxon>
        <taxon>Comamonadaceae</taxon>
        <taxon>Comamonas</taxon>
    </lineage>
</organism>
<dbReference type="Proteomes" id="UP001158297">
    <property type="component" value="Unassembled WGS sequence"/>
</dbReference>
<dbReference type="Pfam" id="PF01844">
    <property type="entry name" value="HNH"/>
    <property type="match status" value="1"/>
</dbReference>
<dbReference type="GO" id="GO:0004519">
    <property type="term" value="F:endonuclease activity"/>
    <property type="evidence" value="ECO:0007669"/>
    <property type="project" value="UniProtKB-KW"/>
</dbReference>
<protein>
    <submittedName>
        <fullName evidence="2">HNH endonuclease</fullName>
    </submittedName>
</protein>
<dbReference type="InterPro" id="IPR002711">
    <property type="entry name" value="HNH"/>
</dbReference>
<reference evidence="2" key="1">
    <citation type="submission" date="2022-09" db="EMBL/GenBank/DDBJ databases">
        <title>Intensive care unit water sources are persistently colonized with multi-drug resistant bacteria and are the site of extensive horizontal gene transfer of antibiotic resistance genes.</title>
        <authorList>
            <person name="Diorio-Toth L."/>
        </authorList>
    </citation>
    <scope>NUCLEOTIDE SEQUENCE</scope>
    <source>
        <strain evidence="2">GD04130</strain>
    </source>
</reference>
<dbReference type="InterPro" id="IPR003615">
    <property type="entry name" value="HNH_nuc"/>
</dbReference>
<dbReference type="RefSeq" id="WP_279859911.1">
    <property type="nucleotide sequence ID" value="NZ_JAODZU010000006.1"/>
</dbReference>
<keyword evidence="2" id="KW-0540">Nuclease</keyword>